<evidence type="ECO:0000259" key="7">
    <source>
        <dbReference type="PROSITE" id="PS51294"/>
    </source>
</evidence>
<dbReference type="SMART" id="SM00717">
    <property type="entry name" value="SANT"/>
    <property type="match status" value="1"/>
</dbReference>
<evidence type="ECO:0000313" key="8">
    <source>
        <dbReference type="EMBL" id="KAL0478276.1"/>
    </source>
</evidence>
<feature type="domain" description="HTH myb-type" evidence="7">
    <location>
        <begin position="188"/>
        <end position="237"/>
    </location>
</feature>
<proteinExistence type="predicted"/>
<keyword evidence="3" id="KW-0539">Nucleus</keyword>
<feature type="region of interest" description="Disordered" evidence="4">
    <location>
        <begin position="40"/>
        <end position="95"/>
    </location>
</feature>
<evidence type="ECO:0000256" key="1">
    <source>
        <dbReference type="ARBA" id="ARBA00023015"/>
    </source>
</evidence>
<keyword evidence="2" id="KW-0804">Transcription</keyword>
<dbReference type="EMBL" id="JAOPGA020000356">
    <property type="protein sequence ID" value="KAL0478276.1"/>
    <property type="molecule type" value="Genomic_DNA"/>
</dbReference>
<evidence type="ECO:0000259" key="5">
    <source>
        <dbReference type="PROSITE" id="PS50090"/>
    </source>
</evidence>
<sequence>MNTTTAPLPSLHTLLYSIGLDPAEHRPSKVYSPLEFSYSPMSLTPNGDAEPRFAFSTPSTPSSAFSRLGIGKSNDNITISPPTPSPSNSTPNYSKTPALQIESFLDTDKRQLLSRRRNSNQSISPVGIQKPVAMKASISDKVVKGTVKKEKTKIILQDLEQTAYNKASSTPLGVLEEDKQTEIKYQTGKWSEEEHEQFLRGLNEFGHQWSLIARYHVKTRERSQIASHAQKYFKKINEA</sequence>
<dbReference type="SUPFAM" id="SSF46689">
    <property type="entry name" value="Homeodomain-like"/>
    <property type="match status" value="1"/>
</dbReference>
<evidence type="ECO:0000256" key="3">
    <source>
        <dbReference type="ARBA" id="ARBA00023242"/>
    </source>
</evidence>
<dbReference type="InterPro" id="IPR017884">
    <property type="entry name" value="SANT_dom"/>
</dbReference>
<evidence type="ECO:0000256" key="4">
    <source>
        <dbReference type="SAM" id="MobiDB-lite"/>
    </source>
</evidence>
<dbReference type="Pfam" id="PF00249">
    <property type="entry name" value="Myb_DNA-binding"/>
    <property type="match status" value="1"/>
</dbReference>
<dbReference type="PROSITE" id="PS51293">
    <property type="entry name" value="SANT"/>
    <property type="match status" value="1"/>
</dbReference>
<name>A0AAW2YMW5_9EUKA</name>
<comment type="caution">
    <text evidence="8">The sequence shown here is derived from an EMBL/GenBank/DDBJ whole genome shotgun (WGS) entry which is preliminary data.</text>
</comment>
<feature type="compositionally biased region" description="Low complexity" evidence="4">
    <location>
        <begin position="76"/>
        <end position="92"/>
    </location>
</feature>
<evidence type="ECO:0000313" key="9">
    <source>
        <dbReference type="Proteomes" id="UP001431209"/>
    </source>
</evidence>
<dbReference type="InterPro" id="IPR017930">
    <property type="entry name" value="Myb_dom"/>
</dbReference>
<keyword evidence="9" id="KW-1185">Reference proteome</keyword>
<dbReference type="CDD" id="cd00167">
    <property type="entry name" value="SANT"/>
    <property type="match status" value="1"/>
</dbReference>
<dbReference type="GO" id="GO:0003677">
    <property type="term" value="F:DNA binding"/>
    <property type="evidence" value="ECO:0007669"/>
    <property type="project" value="InterPro"/>
</dbReference>
<accession>A0AAW2YMW5</accession>
<evidence type="ECO:0000256" key="2">
    <source>
        <dbReference type="ARBA" id="ARBA00023163"/>
    </source>
</evidence>
<dbReference type="InterPro" id="IPR001005">
    <property type="entry name" value="SANT/Myb"/>
</dbReference>
<gene>
    <name evidence="8" type="ORF">AKO1_008518</name>
</gene>
<dbReference type="PANTHER" id="PTHR44042:SF67">
    <property type="entry name" value="MYB-LIKE PROTEIN I"/>
    <property type="match status" value="1"/>
</dbReference>
<protein>
    <submittedName>
        <fullName evidence="8">Uncharacterized protein</fullName>
    </submittedName>
</protein>
<dbReference type="Gene3D" id="1.10.10.60">
    <property type="entry name" value="Homeodomain-like"/>
    <property type="match status" value="1"/>
</dbReference>
<feature type="compositionally biased region" description="Low complexity" evidence="4">
    <location>
        <begin position="52"/>
        <end position="67"/>
    </location>
</feature>
<dbReference type="PROSITE" id="PS50090">
    <property type="entry name" value="MYB_LIKE"/>
    <property type="match status" value="1"/>
</dbReference>
<reference evidence="8 9" key="1">
    <citation type="submission" date="2024-03" db="EMBL/GenBank/DDBJ databases">
        <title>The Acrasis kona genome and developmental transcriptomes reveal deep origins of eukaryotic multicellular pathways.</title>
        <authorList>
            <person name="Sheikh S."/>
            <person name="Fu C.-J."/>
            <person name="Brown M.W."/>
            <person name="Baldauf S.L."/>
        </authorList>
    </citation>
    <scope>NUCLEOTIDE SEQUENCE [LARGE SCALE GENOMIC DNA]</scope>
    <source>
        <strain evidence="8 9">ATCC MYA-3509</strain>
    </source>
</reference>
<dbReference type="PANTHER" id="PTHR44042">
    <property type="entry name" value="DUPLICATED HOMEODOMAIN-LIKE SUPERFAMILY PROTEIN-RELATED"/>
    <property type="match status" value="1"/>
</dbReference>
<feature type="domain" description="SANT" evidence="6">
    <location>
        <begin position="189"/>
        <end position="237"/>
    </location>
</feature>
<dbReference type="InterPro" id="IPR006447">
    <property type="entry name" value="Myb_dom_plants"/>
</dbReference>
<dbReference type="Proteomes" id="UP001431209">
    <property type="component" value="Unassembled WGS sequence"/>
</dbReference>
<evidence type="ECO:0000259" key="6">
    <source>
        <dbReference type="PROSITE" id="PS51293"/>
    </source>
</evidence>
<dbReference type="InterPro" id="IPR009057">
    <property type="entry name" value="Homeodomain-like_sf"/>
</dbReference>
<dbReference type="PROSITE" id="PS51294">
    <property type="entry name" value="HTH_MYB"/>
    <property type="match status" value="1"/>
</dbReference>
<organism evidence="8 9">
    <name type="scientific">Acrasis kona</name>
    <dbReference type="NCBI Taxonomy" id="1008807"/>
    <lineage>
        <taxon>Eukaryota</taxon>
        <taxon>Discoba</taxon>
        <taxon>Heterolobosea</taxon>
        <taxon>Tetramitia</taxon>
        <taxon>Eutetramitia</taxon>
        <taxon>Acrasidae</taxon>
        <taxon>Acrasis</taxon>
    </lineage>
</organism>
<dbReference type="NCBIfam" id="TIGR01557">
    <property type="entry name" value="myb_SHAQKYF"/>
    <property type="match status" value="1"/>
</dbReference>
<keyword evidence="1" id="KW-0805">Transcription regulation</keyword>
<dbReference type="AlphaFoldDB" id="A0AAW2YMW5"/>
<feature type="domain" description="Myb-like" evidence="5">
    <location>
        <begin position="182"/>
        <end position="233"/>
    </location>
</feature>